<dbReference type="InterPro" id="IPR046341">
    <property type="entry name" value="SET_dom_sf"/>
</dbReference>
<evidence type="ECO:0000313" key="9">
    <source>
        <dbReference type="EMBL" id="RPD55637.1"/>
    </source>
</evidence>
<name>A0A5C2RX66_9APHY</name>
<keyword evidence="2" id="KW-0808">Transferase</keyword>
<dbReference type="OrthoDB" id="6141102at2759"/>
<dbReference type="SUPFAM" id="SSF82199">
    <property type="entry name" value="SET domain"/>
    <property type="match status" value="1"/>
</dbReference>
<keyword evidence="3" id="KW-0949">S-adenosyl-L-methionine</keyword>
<sequence>MEINQDICDVLKVFPDAPICKLALLCNADCRDVYYHRMMYLPNKNSTIPEQVIVDRKAPRAGAIQYLSDVCDHNGPCVPPLCICAIRQEWCNRRCGCFGRCGARKGCTCEDGKCLDNAEVNGDLSRLCPCIDAGWECSPELCAGVRNRRLKKNMKHACRSMYLQKDKKPTIVVKQATFGLGAFANGKIPAGTFLGEYIAEKYPLADEKIDRAVRRVNWHRGLNYMFSLNDDSGVLDAATVGDPTRCLNDSLNKDDLNVKAEPTTVDGDMRIYFWAFKDVKKDEELLLGYGEGYWANYFVSNTDEDEETLGDEDQVDADDEKDELEDGWRA</sequence>
<dbReference type="GO" id="GO:0003682">
    <property type="term" value="F:chromatin binding"/>
    <property type="evidence" value="ECO:0007669"/>
    <property type="project" value="TreeGrafter"/>
</dbReference>
<dbReference type="GO" id="GO:0005634">
    <property type="term" value="C:nucleus"/>
    <property type="evidence" value="ECO:0007669"/>
    <property type="project" value="TreeGrafter"/>
</dbReference>
<dbReference type="STRING" id="1328759.A0A5C2RX66"/>
<organism evidence="9 10">
    <name type="scientific">Lentinus tigrinus ALCF2SS1-6</name>
    <dbReference type="NCBI Taxonomy" id="1328759"/>
    <lineage>
        <taxon>Eukaryota</taxon>
        <taxon>Fungi</taxon>
        <taxon>Dikarya</taxon>
        <taxon>Basidiomycota</taxon>
        <taxon>Agaricomycotina</taxon>
        <taxon>Agaricomycetes</taxon>
        <taxon>Polyporales</taxon>
        <taxon>Polyporaceae</taxon>
        <taxon>Lentinus</taxon>
    </lineage>
</organism>
<dbReference type="InterPro" id="IPR001214">
    <property type="entry name" value="SET_dom"/>
</dbReference>
<evidence type="ECO:0000256" key="6">
    <source>
        <dbReference type="SAM" id="MobiDB-lite"/>
    </source>
</evidence>
<keyword evidence="4" id="KW-0805">Transcription regulation</keyword>
<feature type="region of interest" description="Disordered" evidence="6">
    <location>
        <begin position="305"/>
        <end position="330"/>
    </location>
</feature>
<dbReference type="Pfam" id="PF00856">
    <property type="entry name" value="SET"/>
    <property type="match status" value="1"/>
</dbReference>
<dbReference type="PANTHER" id="PTHR45747">
    <property type="entry name" value="HISTONE-LYSINE N-METHYLTRANSFERASE E(Z)"/>
    <property type="match status" value="1"/>
</dbReference>
<dbReference type="GO" id="GO:0046976">
    <property type="term" value="F:histone H3K27 methyltransferase activity"/>
    <property type="evidence" value="ECO:0007669"/>
    <property type="project" value="TreeGrafter"/>
</dbReference>
<dbReference type="GO" id="GO:0032259">
    <property type="term" value="P:methylation"/>
    <property type="evidence" value="ECO:0007669"/>
    <property type="project" value="UniProtKB-KW"/>
</dbReference>
<dbReference type="AlphaFoldDB" id="A0A5C2RX66"/>
<evidence type="ECO:0000256" key="3">
    <source>
        <dbReference type="ARBA" id="ARBA00022691"/>
    </source>
</evidence>
<dbReference type="PROSITE" id="PS50280">
    <property type="entry name" value="SET"/>
    <property type="match status" value="1"/>
</dbReference>
<protein>
    <submittedName>
        <fullName evidence="9">SET domain-containing protein</fullName>
    </submittedName>
</protein>
<feature type="domain" description="SET" evidence="7">
    <location>
        <begin position="169"/>
        <end position="290"/>
    </location>
</feature>
<gene>
    <name evidence="9" type="ORF">L227DRAFT_303531</name>
</gene>
<feature type="domain" description="CXC" evidence="8">
    <location>
        <begin position="50"/>
        <end position="162"/>
    </location>
</feature>
<accession>A0A5C2RX66</accession>
<dbReference type="GO" id="GO:0031507">
    <property type="term" value="P:heterochromatin formation"/>
    <property type="evidence" value="ECO:0007669"/>
    <property type="project" value="TreeGrafter"/>
</dbReference>
<dbReference type="InterPro" id="IPR026489">
    <property type="entry name" value="CXC_dom"/>
</dbReference>
<evidence type="ECO:0000259" key="8">
    <source>
        <dbReference type="PROSITE" id="PS51633"/>
    </source>
</evidence>
<dbReference type="Gene3D" id="2.170.270.10">
    <property type="entry name" value="SET domain"/>
    <property type="match status" value="1"/>
</dbReference>
<keyword evidence="10" id="KW-1185">Reference proteome</keyword>
<dbReference type="Proteomes" id="UP000313359">
    <property type="component" value="Unassembled WGS sequence"/>
</dbReference>
<proteinExistence type="predicted"/>
<keyword evidence="5" id="KW-0804">Transcription</keyword>
<evidence type="ECO:0000256" key="1">
    <source>
        <dbReference type="ARBA" id="ARBA00022603"/>
    </source>
</evidence>
<evidence type="ECO:0000256" key="2">
    <source>
        <dbReference type="ARBA" id="ARBA00022679"/>
    </source>
</evidence>
<reference evidence="9" key="1">
    <citation type="journal article" date="2018" name="Genome Biol. Evol.">
        <title>Genomics and development of Lentinus tigrinus, a white-rot wood-decaying mushroom with dimorphic fruiting bodies.</title>
        <authorList>
            <person name="Wu B."/>
            <person name="Xu Z."/>
            <person name="Knudson A."/>
            <person name="Carlson A."/>
            <person name="Chen N."/>
            <person name="Kovaka S."/>
            <person name="LaButti K."/>
            <person name="Lipzen A."/>
            <person name="Pennachio C."/>
            <person name="Riley R."/>
            <person name="Schakwitz W."/>
            <person name="Umezawa K."/>
            <person name="Ohm R.A."/>
            <person name="Grigoriev I.V."/>
            <person name="Nagy L.G."/>
            <person name="Gibbons J."/>
            <person name="Hibbett D."/>
        </authorList>
    </citation>
    <scope>NUCLEOTIDE SEQUENCE [LARGE SCALE GENOMIC DNA]</scope>
    <source>
        <strain evidence="9">ALCF2SS1-6</strain>
    </source>
</reference>
<dbReference type="SMART" id="SM00317">
    <property type="entry name" value="SET"/>
    <property type="match status" value="1"/>
</dbReference>
<dbReference type="EMBL" id="ML122294">
    <property type="protein sequence ID" value="RPD55637.1"/>
    <property type="molecule type" value="Genomic_DNA"/>
</dbReference>
<evidence type="ECO:0000313" key="10">
    <source>
        <dbReference type="Proteomes" id="UP000313359"/>
    </source>
</evidence>
<dbReference type="PROSITE" id="PS51633">
    <property type="entry name" value="CXC"/>
    <property type="match status" value="1"/>
</dbReference>
<evidence type="ECO:0000256" key="4">
    <source>
        <dbReference type="ARBA" id="ARBA00023015"/>
    </source>
</evidence>
<evidence type="ECO:0000256" key="5">
    <source>
        <dbReference type="ARBA" id="ARBA00023163"/>
    </source>
</evidence>
<dbReference type="InterPro" id="IPR045318">
    <property type="entry name" value="EZH1/2-like"/>
</dbReference>
<evidence type="ECO:0000259" key="7">
    <source>
        <dbReference type="PROSITE" id="PS50280"/>
    </source>
</evidence>
<keyword evidence="1" id="KW-0489">Methyltransferase</keyword>
<dbReference type="PANTHER" id="PTHR45747:SF4">
    <property type="entry name" value="HISTONE-LYSINE N-METHYLTRANSFERASE E(Z)"/>
    <property type="match status" value="1"/>
</dbReference>